<organism evidence="1 2">
    <name type="scientific">Hypoxylon rubiginosum</name>
    <dbReference type="NCBI Taxonomy" id="110542"/>
    <lineage>
        <taxon>Eukaryota</taxon>
        <taxon>Fungi</taxon>
        <taxon>Dikarya</taxon>
        <taxon>Ascomycota</taxon>
        <taxon>Pezizomycotina</taxon>
        <taxon>Sordariomycetes</taxon>
        <taxon>Xylariomycetidae</taxon>
        <taxon>Xylariales</taxon>
        <taxon>Hypoxylaceae</taxon>
        <taxon>Hypoxylon</taxon>
    </lineage>
</organism>
<gene>
    <name evidence="1" type="ORF">F4821DRAFT_231227</name>
</gene>
<dbReference type="EMBL" id="MU394295">
    <property type="protein sequence ID" value="KAI6089522.1"/>
    <property type="molecule type" value="Genomic_DNA"/>
</dbReference>
<protein>
    <submittedName>
        <fullName evidence="1">Uncharacterized protein</fullName>
    </submittedName>
</protein>
<dbReference type="Proteomes" id="UP001497680">
    <property type="component" value="Unassembled WGS sequence"/>
</dbReference>
<sequence length="589" mass="64476">MYRGAKRCVYTCLRWPRCGIIGLHSRPIRLTHRSITSAATSFSPIRGLIENGSLTHYQTPIQQRDDTIYALSTAEGKAGIAVIRISGPSCKSVYNGLCPSKPMLKPRHATMRTLYHPDSNGSDILDSEALVLFFPSPKTVTGDDVLELHVHGGSATVKAVLSAIAKCATDVPIRYAEPGEFTKRAFLNDRLDLAQVEALSETLSAETEQQRRAAVRGSSGSLGRTYEHWRQKLLQARAEMEALIDFSEDQHFDESPASLVGNVTQQVRQILQSIHIHEGASERSELLRNGIKIALVGPPNVGKSSFMNNVVGREASIVSGESGTTRDIIEANLDIRGYLCTFADTAGFRTIAGDGDRDSYRSEAKIGAVEEEGIRRARVKATQSDVIIVLTSIEVGIENGPHIRHDMETLRIAAACKERLVVVNKRDSVSDDELHALVEQFRRDVLSKIDGLEDVQPVLISCKEAQNLSSDLTDPGGIKGVIDHLVLSFMEMTALPATLQDLHGVTERQRQLLVQCRGHLDDYLESVGYGEVGHKNSMNGSQGEDADITMAAEHLRYAANKLGRITGRGEVGDVEEILGVIFEKFCVGK</sequence>
<proteinExistence type="predicted"/>
<name>A0ACC0D9T3_9PEZI</name>
<reference evidence="1 2" key="1">
    <citation type="journal article" date="2022" name="New Phytol.">
        <title>Ecological generalism drives hyperdiversity of secondary metabolite gene clusters in xylarialean endophytes.</title>
        <authorList>
            <person name="Franco M.E.E."/>
            <person name="Wisecaver J.H."/>
            <person name="Arnold A.E."/>
            <person name="Ju Y.M."/>
            <person name="Slot J.C."/>
            <person name="Ahrendt S."/>
            <person name="Moore L.P."/>
            <person name="Eastman K.E."/>
            <person name="Scott K."/>
            <person name="Konkel Z."/>
            <person name="Mondo S.J."/>
            <person name="Kuo A."/>
            <person name="Hayes R.D."/>
            <person name="Haridas S."/>
            <person name="Andreopoulos B."/>
            <person name="Riley R."/>
            <person name="LaButti K."/>
            <person name="Pangilinan J."/>
            <person name="Lipzen A."/>
            <person name="Amirebrahimi M."/>
            <person name="Yan J."/>
            <person name="Adam C."/>
            <person name="Keymanesh K."/>
            <person name="Ng V."/>
            <person name="Louie K."/>
            <person name="Northen T."/>
            <person name="Drula E."/>
            <person name="Henrissat B."/>
            <person name="Hsieh H.M."/>
            <person name="Youens-Clark K."/>
            <person name="Lutzoni F."/>
            <person name="Miadlikowska J."/>
            <person name="Eastwood D.C."/>
            <person name="Hamelin R.C."/>
            <person name="Grigoriev I.V."/>
            <person name="U'Ren J.M."/>
        </authorList>
    </citation>
    <scope>NUCLEOTIDE SEQUENCE [LARGE SCALE GENOMIC DNA]</scope>
    <source>
        <strain evidence="1 2">ER1909</strain>
    </source>
</reference>
<comment type="caution">
    <text evidence="1">The sequence shown here is derived from an EMBL/GenBank/DDBJ whole genome shotgun (WGS) entry which is preliminary data.</text>
</comment>
<keyword evidence="2" id="KW-1185">Reference proteome</keyword>
<evidence type="ECO:0000313" key="2">
    <source>
        <dbReference type="Proteomes" id="UP001497680"/>
    </source>
</evidence>
<evidence type="ECO:0000313" key="1">
    <source>
        <dbReference type="EMBL" id="KAI6089522.1"/>
    </source>
</evidence>
<accession>A0ACC0D9T3</accession>